<keyword evidence="1" id="KW-0472">Membrane</keyword>
<reference evidence="2 3" key="1">
    <citation type="journal article" date="2016" name="Front. Microbiol.">
        <title>Comparative Genomic Analysis Reveals a Diverse Repertoire of Genes Involved in Prokaryote-Eukaryote Interactions within the Pseudovibrio Genus.</title>
        <authorList>
            <person name="Romano S."/>
            <person name="Fernandez-Guerra A."/>
            <person name="Reen F.J."/>
            <person name="Glockner F.O."/>
            <person name="Crowley S.P."/>
            <person name="O'Sullivan O."/>
            <person name="Cotter P.D."/>
            <person name="Adams C."/>
            <person name="Dobson A.D."/>
            <person name="O'Gara F."/>
        </authorList>
    </citation>
    <scope>NUCLEOTIDE SEQUENCE [LARGE SCALE GENOMIC DNA]</scope>
    <source>
        <strain evidence="2 3">Ad2</strain>
    </source>
</reference>
<keyword evidence="1" id="KW-0812">Transmembrane</keyword>
<proteinExistence type="predicted"/>
<protein>
    <submittedName>
        <fullName evidence="2">Flp/Fap pilin component</fullName>
    </submittedName>
</protein>
<sequence>MALSNQAFKFQKSGFTIAHMTEDERGAAAVEYAILAGLIVLAIVAAVTAIGSAISGNFEFLADTMSTVISQ</sequence>
<organism evidence="2 3">
    <name type="scientific">Pseudovibrio axinellae</name>
    <dbReference type="NCBI Taxonomy" id="989403"/>
    <lineage>
        <taxon>Bacteria</taxon>
        <taxon>Pseudomonadati</taxon>
        <taxon>Pseudomonadota</taxon>
        <taxon>Alphaproteobacteria</taxon>
        <taxon>Hyphomicrobiales</taxon>
        <taxon>Stappiaceae</taxon>
        <taxon>Pseudovibrio</taxon>
    </lineage>
</organism>
<comment type="caution">
    <text evidence="2">The sequence shown here is derived from an EMBL/GenBank/DDBJ whole genome shotgun (WGS) entry which is preliminary data.</text>
</comment>
<dbReference type="InterPro" id="IPR007047">
    <property type="entry name" value="Flp_Fap"/>
</dbReference>
<dbReference type="AlphaFoldDB" id="A0A165WIA1"/>
<dbReference type="STRING" id="989403.SAMN05421798_10218"/>
<evidence type="ECO:0000313" key="3">
    <source>
        <dbReference type="Proteomes" id="UP000076577"/>
    </source>
</evidence>
<evidence type="ECO:0000256" key="1">
    <source>
        <dbReference type="SAM" id="Phobius"/>
    </source>
</evidence>
<accession>A0A165WIA1</accession>
<feature type="transmembrane region" description="Helical" evidence="1">
    <location>
        <begin position="32"/>
        <end position="55"/>
    </location>
</feature>
<name>A0A165WIA1_9HYPH</name>
<gene>
    <name evidence="2" type="ORF">PsAD2_03428</name>
</gene>
<dbReference type="PATRIC" id="fig|989403.3.peg.3694"/>
<dbReference type="RefSeq" id="WP_068008583.1">
    <property type="nucleotide sequence ID" value="NZ_FOFM01000002.1"/>
</dbReference>
<keyword evidence="1" id="KW-1133">Transmembrane helix</keyword>
<keyword evidence="3" id="KW-1185">Reference proteome</keyword>
<dbReference type="Pfam" id="PF04964">
    <property type="entry name" value="Flp_Fap"/>
    <property type="match status" value="1"/>
</dbReference>
<evidence type="ECO:0000313" key="2">
    <source>
        <dbReference type="EMBL" id="KZL16554.1"/>
    </source>
</evidence>
<dbReference type="EMBL" id="LMCB01000047">
    <property type="protein sequence ID" value="KZL16554.1"/>
    <property type="molecule type" value="Genomic_DNA"/>
</dbReference>
<dbReference type="Proteomes" id="UP000076577">
    <property type="component" value="Unassembled WGS sequence"/>
</dbReference>